<dbReference type="EMBL" id="UZAJ01039834">
    <property type="protein sequence ID" value="VDP11225.1"/>
    <property type="molecule type" value="Genomic_DNA"/>
</dbReference>
<keyword evidence="7" id="KW-1185">Reference proteome</keyword>
<accession>A0A183HY32</accession>
<dbReference type="PIRSF" id="PIRSF037947">
    <property type="entry name" value="Protein_XRP2"/>
    <property type="match status" value="1"/>
</dbReference>
<dbReference type="GO" id="GO:1990075">
    <property type="term" value="C:periciliary membrane compartment"/>
    <property type="evidence" value="ECO:0007669"/>
    <property type="project" value="TreeGrafter"/>
</dbReference>
<feature type="binding site" evidence="4">
    <location>
        <begin position="99"/>
        <end position="100"/>
    </location>
    <ligand>
        <name>GTP</name>
        <dbReference type="ChEBI" id="CHEBI:37565"/>
    </ligand>
</feature>
<evidence type="ECO:0000256" key="3">
    <source>
        <dbReference type="PIRNR" id="PIRNR037947"/>
    </source>
</evidence>
<comment type="function">
    <text evidence="3">Acts as a GTPase-activating protein (GAP) for tubulin in concert with tubulin-specific chaperone C, but does not enhance tubulin heterodimerization.</text>
</comment>
<dbReference type="GO" id="GO:0006892">
    <property type="term" value="P:post-Golgi vesicle-mediated transport"/>
    <property type="evidence" value="ECO:0007669"/>
    <property type="project" value="TreeGrafter"/>
</dbReference>
<feature type="domain" description="C-CAP/cofactor C-like" evidence="5">
    <location>
        <begin position="29"/>
        <end position="170"/>
    </location>
</feature>
<evidence type="ECO:0000259" key="5">
    <source>
        <dbReference type="PROSITE" id="PS51329"/>
    </source>
</evidence>
<dbReference type="InterPro" id="IPR016098">
    <property type="entry name" value="CAP/MinC_C"/>
</dbReference>
<reference evidence="8" key="1">
    <citation type="submission" date="2016-06" db="UniProtKB">
        <authorList>
            <consortium name="WormBaseParasite"/>
        </authorList>
    </citation>
    <scope>IDENTIFICATION</scope>
</reference>
<gene>
    <name evidence="6" type="ORF">OFLC_LOCUS12394</name>
</gene>
<evidence type="ECO:0000313" key="8">
    <source>
        <dbReference type="WBParaSite" id="OFLC_0001239501-mRNA-1"/>
    </source>
</evidence>
<dbReference type="PANTHER" id="PTHR15440">
    <property type="entry name" value="XRP2 PROTEIN"/>
    <property type="match status" value="1"/>
</dbReference>
<dbReference type="GO" id="GO:0005525">
    <property type="term" value="F:GTP binding"/>
    <property type="evidence" value="ECO:0007669"/>
    <property type="project" value="UniProtKB-UniRule"/>
</dbReference>
<dbReference type="InterPro" id="IPR012945">
    <property type="entry name" value="Tubulin-bd_cofactor_C_dom"/>
</dbReference>
<keyword evidence="3" id="KW-0343">GTPase activation</keyword>
<keyword evidence="3 4" id="KW-0342">GTP-binding</keyword>
<proteinExistence type="inferred from homology"/>
<dbReference type="PANTHER" id="PTHR15440:SF0">
    <property type="entry name" value="PROTEIN XRP2"/>
    <property type="match status" value="1"/>
</dbReference>
<reference evidence="6 7" key="2">
    <citation type="submission" date="2018-11" db="EMBL/GenBank/DDBJ databases">
        <authorList>
            <consortium name="Pathogen Informatics"/>
        </authorList>
    </citation>
    <scope>NUCLEOTIDE SEQUENCE [LARGE SCALE GENOMIC DNA]</scope>
</reference>
<dbReference type="Proteomes" id="UP000267606">
    <property type="component" value="Unassembled WGS sequence"/>
</dbReference>
<keyword evidence="2 3" id="KW-0547">Nucleotide-binding</keyword>
<evidence type="ECO:0000256" key="4">
    <source>
        <dbReference type="PIRSR" id="PIRSR037947-1"/>
    </source>
</evidence>
<evidence type="ECO:0000256" key="1">
    <source>
        <dbReference type="ARBA" id="ARBA00008848"/>
    </source>
</evidence>
<organism evidence="8">
    <name type="scientific">Onchocerca flexuosa</name>
    <dbReference type="NCBI Taxonomy" id="387005"/>
    <lineage>
        <taxon>Eukaryota</taxon>
        <taxon>Metazoa</taxon>
        <taxon>Ecdysozoa</taxon>
        <taxon>Nematoda</taxon>
        <taxon>Chromadorea</taxon>
        <taxon>Rhabditida</taxon>
        <taxon>Spirurina</taxon>
        <taxon>Spiruromorpha</taxon>
        <taxon>Filarioidea</taxon>
        <taxon>Onchocercidae</taxon>
        <taxon>Onchocerca</taxon>
    </lineage>
</organism>
<dbReference type="InterPro" id="IPR017901">
    <property type="entry name" value="C-CAP_CF_C-like"/>
</dbReference>
<dbReference type="STRING" id="387005.A0A183HY32"/>
<evidence type="ECO:0000256" key="2">
    <source>
        <dbReference type="ARBA" id="ARBA00022741"/>
    </source>
</evidence>
<dbReference type="GO" id="GO:0005929">
    <property type="term" value="C:cilium"/>
    <property type="evidence" value="ECO:0007669"/>
    <property type="project" value="TreeGrafter"/>
</dbReference>
<dbReference type="PROSITE" id="PS51329">
    <property type="entry name" value="C_CAP_COFACTOR_C"/>
    <property type="match status" value="1"/>
</dbReference>
<sequence>MLLRSCCPISKRSKREEQYHIKNDSSGKYSWDKEKSNPEKYRFVDLCDEIAIKSDGHIAGEQFIIERCKESCILLLDHLAAVNIDDCEKCFIVIGPCKGSVFIRDCKNITIFTICQQFRSRDCFNIDVFLFCTTKPIIESTQQLDSFAFHNESVTLSFYSKCSFVSEPTWDSVLYLLQEYNQIKKMDIIKDIENIQFIRERSVLPLYTIANNAIGKKMLILCMDRDNEALVSFYDRTLKFLRKILAQGAQLITTKDMIIRKKELPSLFISKYAKSSGRLVTLEIAWDEEEIKRNIQMASDTMKVVEDRDFEHYRANLYRFAQMQTDIC</sequence>
<protein>
    <recommendedName>
        <fullName evidence="3">Protein XRP2</fullName>
    </recommendedName>
</protein>
<dbReference type="GO" id="GO:0005096">
    <property type="term" value="F:GTPase activator activity"/>
    <property type="evidence" value="ECO:0007669"/>
    <property type="project" value="UniProtKB-UniRule"/>
</dbReference>
<dbReference type="SMART" id="SM00673">
    <property type="entry name" value="CARP"/>
    <property type="match status" value="2"/>
</dbReference>
<dbReference type="InterPro" id="IPR039093">
    <property type="entry name" value="XRP2"/>
</dbReference>
<name>A0A183HY32_9BILA</name>
<evidence type="ECO:0000313" key="6">
    <source>
        <dbReference type="EMBL" id="VDP11225.1"/>
    </source>
</evidence>
<dbReference type="Gene3D" id="2.160.20.70">
    <property type="match status" value="1"/>
</dbReference>
<dbReference type="Pfam" id="PF07986">
    <property type="entry name" value="TBCC"/>
    <property type="match status" value="1"/>
</dbReference>
<comment type="similarity">
    <text evidence="1 3">Belongs to the TBCC family.</text>
</comment>
<evidence type="ECO:0000313" key="7">
    <source>
        <dbReference type="Proteomes" id="UP000267606"/>
    </source>
</evidence>
<dbReference type="InterPro" id="IPR006599">
    <property type="entry name" value="CARP_motif"/>
</dbReference>
<dbReference type="WBParaSite" id="OFLC_0001239501-mRNA-1">
    <property type="protein sequence ID" value="OFLC_0001239501-mRNA-1"/>
    <property type="gene ID" value="OFLC_0001239501"/>
</dbReference>
<feature type="binding site" evidence="4">
    <location>
        <begin position="116"/>
        <end position="119"/>
    </location>
    <ligand>
        <name>GTP</name>
        <dbReference type="ChEBI" id="CHEBI:37565"/>
    </ligand>
</feature>
<dbReference type="AlphaFoldDB" id="A0A183HY32"/>